<dbReference type="EMBL" id="QTTQ01000010">
    <property type="protein sequence ID" value="REE82298.1"/>
    <property type="molecule type" value="Genomic_DNA"/>
</dbReference>
<accession>A0A3D9RS37</accession>
<keyword evidence="4" id="KW-1185">Reference proteome</keyword>
<dbReference type="AlphaFoldDB" id="A0A3D9RS37"/>
<keyword evidence="1" id="KW-0472">Membrane</keyword>
<feature type="signal peptide" evidence="2">
    <location>
        <begin position="1"/>
        <end position="29"/>
    </location>
</feature>
<protein>
    <recommendedName>
        <fullName evidence="5">Oxygen tolerance protein BatD</fullName>
    </recommendedName>
</protein>
<reference evidence="3 4" key="1">
    <citation type="submission" date="2018-08" db="EMBL/GenBank/DDBJ databases">
        <title>Genomic Encyclopedia of Type Strains, Phase III (KMG-III): the genomes of soil and plant-associated and newly described type strains.</title>
        <authorList>
            <person name="Whitman W."/>
        </authorList>
    </citation>
    <scope>NUCLEOTIDE SEQUENCE [LARGE SCALE GENOMIC DNA]</scope>
    <source>
        <strain evidence="3 4">325-5</strain>
    </source>
</reference>
<feature type="transmembrane region" description="Helical" evidence="1">
    <location>
        <begin position="260"/>
        <end position="282"/>
    </location>
</feature>
<evidence type="ECO:0000256" key="2">
    <source>
        <dbReference type="SAM" id="SignalP"/>
    </source>
</evidence>
<evidence type="ECO:0000313" key="3">
    <source>
        <dbReference type="EMBL" id="REE82298.1"/>
    </source>
</evidence>
<feature type="chain" id="PRO_5017799505" description="Oxygen tolerance protein BatD" evidence="2">
    <location>
        <begin position="30"/>
        <end position="292"/>
    </location>
</feature>
<keyword evidence="1" id="KW-1133">Transmembrane helix</keyword>
<organism evidence="3 4">
    <name type="scientific">Lutibacter oceani</name>
    <dbReference type="NCBI Taxonomy" id="1853311"/>
    <lineage>
        <taxon>Bacteria</taxon>
        <taxon>Pseudomonadati</taxon>
        <taxon>Bacteroidota</taxon>
        <taxon>Flavobacteriia</taxon>
        <taxon>Flavobacteriales</taxon>
        <taxon>Flavobacteriaceae</taxon>
        <taxon>Lutibacter</taxon>
    </lineage>
</organism>
<dbReference type="RefSeq" id="WP_115880338.1">
    <property type="nucleotide sequence ID" value="NZ_QTTQ01000010.1"/>
</dbReference>
<dbReference type="Proteomes" id="UP000256429">
    <property type="component" value="Unassembled WGS sequence"/>
</dbReference>
<proteinExistence type="predicted"/>
<evidence type="ECO:0000256" key="1">
    <source>
        <dbReference type="SAM" id="Phobius"/>
    </source>
</evidence>
<comment type="caution">
    <text evidence="3">The sequence shown here is derived from an EMBL/GenBank/DDBJ whole genome shotgun (WGS) entry which is preliminary data.</text>
</comment>
<gene>
    <name evidence="3" type="ORF">BX611_1845</name>
</gene>
<keyword evidence="2" id="KW-0732">Signal</keyword>
<evidence type="ECO:0008006" key="5">
    <source>
        <dbReference type="Google" id="ProtNLM"/>
    </source>
</evidence>
<dbReference type="OrthoDB" id="1429686at2"/>
<sequence>MKNQFNIRKLFLILPLIFTYSLVFQQLNAQNDKKNSIRISVNYVKIMNEKVFFEIKTTSKINKKTIGVPNLDLTVYNEFDNTSILLSRLTTDMDGKSIYHLENLNSIQTDSTNLYTIKIYFEGNESFKKTHKIISLKDADINAKLITKDSVNYIIATLRDKATNKPIESEPLTIQVQRLFRPFELGKKLNFTDENGTINIPIENKIPAVDGILTFEVVLKEHDDYGTVKALIKAPIGVPIVEESTFNERTMWSPRNKTPIFLLIIPNLLTFGMWSIIIYLIVNLFKILKSST</sequence>
<keyword evidence="1" id="KW-0812">Transmembrane</keyword>
<name>A0A3D9RS37_9FLAO</name>
<evidence type="ECO:0000313" key="4">
    <source>
        <dbReference type="Proteomes" id="UP000256429"/>
    </source>
</evidence>